<dbReference type="Proteomes" id="UP000840039">
    <property type="component" value="Unassembled WGS sequence"/>
</dbReference>
<dbReference type="GeneID" id="93233387"/>
<dbReference type="InterPro" id="IPR010985">
    <property type="entry name" value="Ribbon_hlx_hlx"/>
</dbReference>
<keyword evidence="1" id="KW-0614">Plasmid</keyword>
<evidence type="ECO:0000313" key="7">
    <source>
        <dbReference type="Proteomes" id="UP000566597"/>
    </source>
</evidence>
<dbReference type="AlphaFoldDB" id="A0A142EC67"/>
<dbReference type="EMBL" id="DAAEQL010000010">
    <property type="protein sequence ID" value="HAA8491584.1"/>
    <property type="molecule type" value="Genomic_DNA"/>
</dbReference>
<dbReference type="EMBL" id="DAAEEB010000014">
    <property type="protein sequence ID" value="HAA8054396.1"/>
    <property type="molecule type" value="Genomic_DNA"/>
</dbReference>
<dbReference type="EMBL" id="AABEVT010000010">
    <property type="protein sequence ID" value="EAH0253554.1"/>
    <property type="molecule type" value="Genomic_DNA"/>
</dbReference>
<evidence type="ECO:0000313" key="1">
    <source>
        <dbReference type="EMBL" id="AMQ45755.1"/>
    </source>
</evidence>
<dbReference type="Proteomes" id="UP000337746">
    <property type="component" value="Unassembled WGS sequence"/>
</dbReference>
<gene>
    <name evidence="2" type="ORF">BCZ21_14470</name>
    <name evidence="3" type="ORF">D4U23_14270</name>
    <name evidence="4" type="ORF">GHH22_14725</name>
    <name evidence="5" type="ORF">GHO09_13820</name>
    <name evidence="1" type="ORF">pA144_0010</name>
</gene>
<reference evidence="2 6" key="3">
    <citation type="submission" date="2018-06" db="EMBL/GenBank/DDBJ databases">
        <authorList>
            <consortium name="GenomeTrakr: Next Generation Sequencing Network for Food Pathogen Tracability"/>
        </authorList>
    </citation>
    <scope>NUCLEOTIDE SEQUENCE [LARGE SCALE GENOMIC DNA]</scope>
    <source>
        <strain evidence="2 6">FLAG-54356</strain>
    </source>
</reference>
<protein>
    <recommendedName>
        <fullName evidence="9">Ribbon-helix-helix protein, CopG family</fullName>
    </recommendedName>
</protein>
<dbReference type="EMBL" id="KU513859">
    <property type="protein sequence ID" value="AMQ45755.1"/>
    <property type="molecule type" value="Genomic_DNA"/>
</dbReference>
<evidence type="ECO:0000313" key="4">
    <source>
        <dbReference type="EMBL" id="HAA8054396.1"/>
    </source>
</evidence>
<evidence type="ECO:0000313" key="5">
    <source>
        <dbReference type="EMBL" id="HAA8491584.1"/>
    </source>
</evidence>
<reference evidence="1" key="1">
    <citation type="submission" date="2016-01" db="EMBL/GenBank/DDBJ databases">
        <title>Whole Genome Sequence of Listeria monocytogenes Serovar 1/2a Strain IZSAM_Lm_15_17439_A144 responsible of a human outbreak in 2008.</title>
        <authorList>
            <person name="Orsini M."/>
            <person name="Ordinelli A."/>
            <person name="Cornacchia A."/>
            <person name="Acciari V."/>
            <person name="Centorame P."/>
            <person name="Torresi M."/>
            <person name="Pompei A."/>
            <person name="Camma C."/>
            <person name="Gattuso A."/>
            <person name="Gianfranceschi M."/>
            <person name="Pomilio F."/>
        </authorList>
    </citation>
    <scope>NUCLEOTIDE SEQUENCE</scope>
    <source>
        <strain evidence="1">IZSAM_Lm_15_17439_A144</strain>
        <plasmid evidence="1">pLmA144</plasmid>
    </source>
</reference>
<dbReference type="EMBL" id="AABAWE010000009">
    <property type="protein sequence ID" value="EAG2088470.1"/>
    <property type="molecule type" value="Genomic_DNA"/>
</dbReference>
<reference evidence="4" key="5">
    <citation type="submission" date="2019-10" db="EMBL/GenBank/DDBJ databases">
        <authorList>
            <consortium name="NCBI Pathogen Detection Project"/>
        </authorList>
    </citation>
    <scope>NUCLEOTIDE SEQUENCE</scope>
    <source>
        <strain evidence="4">09CEB371LM</strain>
        <strain evidence="5">Sam_F526FDD3-C0F7-43DB-B204-E231FEF9C926</strain>
    </source>
</reference>
<dbReference type="SUPFAM" id="SSF47598">
    <property type="entry name" value="Ribbon-helix-helix"/>
    <property type="match status" value="1"/>
</dbReference>
<dbReference type="RefSeq" id="WP_011011016.1">
    <property type="nucleotide sequence ID" value="NZ_BAAFVF010000054.1"/>
</dbReference>
<evidence type="ECO:0000313" key="6">
    <source>
        <dbReference type="Proteomes" id="UP000337746"/>
    </source>
</evidence>
<dbReference type="GO" id="GO:0006355">
    <property type="term" value="P:regulation of DNA-templated transcription"/>
    <property type="evidence" value="ECO:0007669"/>
    <property type="project" value="InterPro"/>
</dbReference>
<accession>A0A142EC67</accession>
<dbReference type="PATRIC" id="fig|1639.1340.peg.2982"/>
<sequence length="79" mass="9201">MAEIKIRDLDAAVVKQLDQMAREKKMSRESFLRQYLTSIAALEETNHLIGKQEEAFQKMSMGVFELTKNVQQLLTEIRE</sequence>
<name>A0A142EC67_LISMN</name>
<reference evidence="3 7" key="4">
    <citation type="submission" date="2019-04" db="EMBL/GenBank/DDBJ databases">
        <authorList>
            <person name="Ashton P.M."/>
            <person name="Dallman T."/>
            <person name="Nair S."/>
            <person name="De Pinna E."/>
            <person name="Peters T."/>
            <person name="Grant K."/>
        </authorList>
    </citation>
    <scope>NUCLEOTIDE SEQUENCE [LARGE SCALE GENOMIC DNA]</scope>
    <source>
        <strain evidence="3 7">406731</strain>
    </source>
</reference>
<evidence type="ECO:0000313" key="3">
    <source>
        <dbReference type="EMBL" id="EAH0253554.1"/>
    </source>
</evidence>
<organism evidence="1">
    <name type="scientific">Listeria monocytogenes</name>
    <dbReference type="NCBI Taxonomy" id="1639"/>
    <lineage>
        <taxon>Bacteria</taxon>
        <taxon>Bacillati</taxon>
        <taxon>Bacillota</taxon>
        <taxon>Bacilli</taxon>
        <taxon>Bacillales</taxon>
        <taxon>Listeriaceae</taxon>
        <taxon>Listeria</taxon>
    </lineage>
</organism>
<evidence type="ECO:0000313" key="8">
    <source>
        <dbReference type="Proteomes" id="UP000840567"/>
    </source>
</evidence>
<proteinExistence type="predicted"/>
<evidence type="ECO:0008006" key="9">
    <source>
        <dbReference type="Google" id="ProtNLM"/>
    </source>
</evidence>
<geneLocation type="plasmid" evidence="1">
    <name>pLmA144</name>
</geneLocation>
<dbReference type="Proteomes" id="UP000566597">
    <property type="component" value="Unassembled WGS sequence"/>
</dbReference>
<dbReference type="Proteomes" id="UP000840567">
    <property type="component" value="Unassembled WGS sequence"/>
</dbReference>
<evidence type="ECO:0000313" key="2">
    <source>
        <dbReference type="EMBL" id="EAG2088470.1"/>
    </source>
</evidence>
<reference evidence="4 8" key="2">
    <citation type="journal article" date="2018" name="Genome Biol.">
        <title>SKESA: strategic k-mer extension for scrupulous assemblies.</title>
        <authorList>
            <person name="Souvorov A."/>
            <person name="Agarwala R."/>
            <person name="Lipman D.J."/>
        </authorList>
    </citation>
    <scope>NUCLEOTIDE SEQUENCE [LARGE SCALE GENOMIC DNA]</scope>
    <source>
        <strain evidence="4">09CEB371LM</strain>
        <strain evidence="5">Sam_F526FDD3-C0F7-43DB-B204-E231FEF9C926</strain>
    </source>
</reference>